<dbReference type="RefSeq" id="WP_133082192.1">
    <property type="nucleotide sequence ID" value="NZ_CP024915.1"/>
</dbReference>
<dbReference type="Gene3D" id="3.30.70.1060">
    <property type="entry name" value="Dimeric alpha+beta barrel"/>
    <property type="match status" value="1"/>
</dbReference>
<evidence type="ECO:0000259" key="2">
    <source>
        <dbReference type="Pfam" id="PF03795"/>
    </source>
</evidence>
<dbReference type="PANTHER" id="PTHR37828:SF1">
    <property type="entry name" value="YCII-RELATED DOMAIN-CONTAINING PROTEIN"/>
    <property type="match status" value="1"/>
</dbReference>
<accession>A0A2L0UCD0</accession>
<dbReference type="PANTHER" id="PTHR37828">
    <property type="entry name" value="GSR2449 PROTEIN"/>
    <property type="match status" value="1"/>
</dbReference>
<dbReference type="EMBL" id="CP024915">
    <property type="protein sequence ID" value="AUZ86910.1"/>
    <property type="molecule type" value="Genomic_DNA"/>
</dbReference>
<evidence type="ECO:0000256" key="1">
    <source>
        <dbReference type="ARBA" id="ARBA00007689"/>
    </source>
</evidence>
<protein>
    <recommendedName>
        <fullName evidence="2">YCII-related domain-containing protein</fullName>
    </recommendedName>
</protein>
<dbReference type="AlphaFoldDB" id="A0A2L0UCD0"/>
<dbReference type="InterPro" id="IPR011008">
    <property type="entry name" value="Dimeric_a/b-barrel"/>
</dbReference>
<sequence>MSIFAVEYVYNPDHDDLRAEHRPEHRQWLESLVQQGRVLASGPFADGSGALLVFAAETEADLNQLVSEDPFARVGAISAVKATGWNPVIGAFRDLV</sequence>
<name>A0A2L0UCD0_9MICC</name>
<comment type="similarity">
    <text evidence="1">Belongs to the YciI family.</text>
</comment>
<gene>
    <name evidence="3" type="ORF">CVO76_04075</name>
</gene>
<feature type="domain" description="YCII-related" evidence="2">
    <location>
        <begin position="5"/>
        <end position="85"/>
    </location>
</feature>
<dbReference type="Pfam" id="PF03795">
    <property type="entry name" value="YCII"/>
    <property type="match status" value="1"/>
</dbReference>
<organism evidence="3 4">
    <name type="scientific">Arthrobacter agilis</name>
    <dbReference type="NCBI Taxonomy" id="37921"/>
    <lineage>
        <taxon>Bacteria</taxon>
        <taxon>Bacillati</taxon>
        <taxon>Actinomycetota</taxon>
        <taxon>Actinomycetes</taxon>
        <taxon>Micrococcales</taxon>
        <taxon>Micrococcaceae</taxon>
        <taxon>Arthrobacter</taxon>
    </lineage>
</organism>
<dbReference type="InterPro" id="IPR005545">
    <property type="entry name" value="YCII"/>
</dbReference>
<dbReference type="SUPFAM" id="SSF54909">
    <property type="entry name" value="Dimeric alpha+beta barrel"/>
    <property type="match status" value="1"/>
</dbReference>
<evidence type="ECO:0000313" key="4">
    <source>
        <dbReference type="Proteomes" id="UP000239187"/>
    </source>
</evidence>
<reference evidence="3 4" key="1">
    <citation type="submission" date="2017-11" db="EMBL/GenBank/DDBJ databases">
        <title>Draft genome of Arthrobacter agilis strain UMCV2, a plant growth-promoting rhizobacterium and biocontrol capacity of phytopathogenic fungi.</title>
        <authorList>
            <person name="Martinez-Camara R."/>
            <person name="Santoyo G."/>
            <person name="Moreno-Hagelsieb G."/>
            <person name="Valencia-Cantero E."/>
        </authorList>
    </citation>
    <scope>NUCLEOTIDE SEQUENCE [LARGE SCALE GENOMIC DNA]</scope>
    <source>
        <strain evidence="3 4">UMCV2</strain>
    </source>
</reference>
<dbReference type="Proteomes" id="UP000239187">
    <property type="component" value="Chromosome"/>
</dbReference>
<proteinExistence type="inferred from homology"/>
<evidence type="ECO:0000313" key="3">
    <source>
        <dbReference type="EMBL" id="AUZ86910.1"/>
    </source>
</evidence>